<keyword evidence="3" id="KW-1185">Reference proteome</keyword>
<name>A0A926UXP0_9CYAN</name>
<feature type="region of interest" description="Disordered" evidence="1">
    <location>
        <begin position="37"/>
        <end position="79"/>
    </location>
</feature>
<feature type="compositionally biased region" description="Low complexity" evidence="1">
    <location>
        <begin position="69"/>
        <end position="79"/>
    </location>
</feature>
<dbReference type="Proteomes" id="UP000631421">
    <property type="component" value="Unassembled WGS sequence"/>
</dbReference>
<protein>
    <submittedName>
        <fullName evidence="2">Uncharacterized protein</fullName>
    </submittedName>
</protein>
<gene>
    <name evidence="2" type="ORF">H6F44_18100</name>
</gene>
<reference evidence="2" key="2">
    <citation type="submission" date="2020-08" db="EMBL/GenBank/DDBJ databases">
        <authorList>
            <person name="Chen M."/>
            <person name="Teng W."/>
            <person name="Zhao L."/>
            <person name="Hu C."/>
            <person name="Zhou Y."/>
            <person name="Han B."/>
            <person name="Song L."/>
            <person name="Shu W."/>
        </authorList>
    </citation>
    <scope>NUCLEOTIDE SEQUENCE</scope>
    <source>
        <strain evidence="2">FACHB-1277</strain>
    </source>
</reference>
<proteinExistence type="predicted"/>
<accession>A0A926UXP0</accession>
<evidence type="ECO:0000256" key="1">
    <source>
        <dbReference type="SAM" id="MobiDB-lite"/>
    </source>
</evidence>
<comment type="caution">
    <text evidence="2">The sequence shown here is derived from an EMBL/GenBank/DDBJ whole genome shotgun (WGS) entry which is preliminary data.</text>
</comment>
<dbReference type="RefSeq" id="WP_190352432.1">
    <property type="nucleotide sequence ID" value="NZ_JACJPY010000076.1"/>
</dbReference>
<evidence type="ECO:0000313" key="2">
    <source>
        <dbReference type="EMBL" id="MBD2152020.1"/>
    </source>
</evidence>
<feature type="compositionally biased region" description="Polar residues" evidence="1">
    <location>
        <begin position="45"/>
        <end position="59"/>
    </location>
</feature>
<organism evidence="2 3">
    <name type="scientific">Pseudanabaena cinerea FACHB-1277</name>
    <dbReference type="NCBI Taxonomy" id="2949581"/>
    <lineage>
        <taxon>Bacteria</taxon>
        <taxon>Bacillati</taxon>
        <taxon>Cyanobacteriota</taxon>
        <taxon>Cyanophyceae</taxon>
        <taxon>Pseudanabaenales</taxon>
        <taxon>Pseudanabaenaceae</taxon>
        <taxon>Pseudanabaena</taxon>
        <taxon>Pseudanabaena cinerea</taxon>
    </lineage>
</organism>
<dbReference type="AlphaFoldDB" id="A0A926UXP0"/>
<sequence length="259" mass="26858">MSIQHLPKSAIASPIASSITVAVSIALTAIAASPSFAYPRDRSNTNRNAPISRSRQQFNKPPKTQVYTPPVSNSNNRPNNQVAQVFRSTLSLPVGQPIAAKIDRQDTLYINKGETVNASLLVAQDIATTNGTVLIPAGAVIAGQFVPVEGGSKFVAQRFTSRGATVGLQAESALINDVKDPRETNAGAILTDAGIGGAAGAVLGGVLRGNVQIIDILGGAAASVIVGNVTAPQVTVIEPNTVINVVTRQPITFAVRDDY</sequence>
<evidence type="ECO:0000313" key="3">
    <source>
        <dbReference type="Proteomes" id="UP000631421"/>
    </source>
</evidence>
<reference evidence="2" key="1">
    <citation type="journal article" date="2015" name="ISME J.">
        <title>Draft Genome Sequence of Streptomyces incarnatus NRRL8089, which Produces the Nucleoside Antibiotic Sinefungin.</title>
        <authorList>
            <person name="Oshima K."/>
            <person name="Hattori M."/>
            <person name="Shimizu H."/>
            <person name="Fukuda K."/>
            <person name="Nemoto M."/>
            <person name="Inagaki K."/>
            <person name="Tamura T."/>
        </authorList>
    </citation>
    <scope>NUCLEOTIDE SEQUENCE</scope>
    <source>
        <strain evidence="2">FACHB-1277</strain>
    </source>
</reference>
<dbReference type="EMBL" id="JACJPY010000076">
    <property type="protein sequence ID" value="MBD2152020.1"/>
    <property type="molecule type" value="Genomic_DNA"/>
</dbReference>